<keyword evidence="1" id="KW-0489">Methyltransferase</keyword>
<dbReference type="EMBL" id="MNUE01000016">
    <property type="protein sequence ID" value="OJD35664.1"/>
    <property type="molecule type" value="Genomic_DNA"/>
</dbReference>
<accession>A0A1J9R4Z4</accession>
<dbReference type="STRING" id="236234.A0A1J9R4Z4"/>
<protein>
    <submittedName>
        <fullName evidence="1">5-methyltetrahydropteroyltriglutamate-homocysteine methyltransferase</fullName>
    </submittedName>
</protein>
<organism evidence="1 2">
    <name type="scientific">Diplodia corticola</name>
    <dbReference type="NCBI Taxonomy" id="236234"/>
    <lineage>
        <taxon>Eukaryota</taxon>
        <taxon>Fungi</taxon>
        <taxon>Dikarya</taxon>
        <taxon>Ascomycota</taxon>
        <taxon>Pezizomycotina</taxon>
        <taxon>Dothideomycetes</taxon>
        <taxon>Dothideomycetes incertae sedis</taxon>
        <taxon>Botryosphaeriales</taxon>
        <taxon>Botryosphaeriaceae</taxon>
        <taxon>Diplodia</taxon>
    </lineage>
</organism>
<proteinExistence type="predicted"/>
<gene>
    <name evidence="1" type="ORF">BKCO1_16000141</name>
</gene>
<dbReference type="InterPro" id="IPR038071">
    <property type="entry name" value="UROD/MetE-like_sf"/>
</dbReference>
<dbReference type="SUPFAM" id="SSF51726">
    <property type="entry name" value="UROD/MetE-like"/>
    <property type="match status" value="1"/>
</dbReference>
<comment type="caution">
    <text evidence="1">The sequence shown here is derived from an EMBL/GenBank/DDBJ whole genome shotgun (WGS) entry which is preliminary data.</text>
</comment>
<dbReference type="GO" id="GO:0008168">
    <property type="term" value="F:methyltransferase activity"/>
    <property type="evidence" value="ECO:0007669"/>
    <property type="project" value="UniProtKB-KW"/>
</dbReference>
<keyword evidence="1" id="KW-0808">Transferase</keyword>
<dbReference type="GeneID" id="31011671"/>
<name>A0A1J9R4Z4_9PEZI</name>
<dbReference type="Gene3D" id="3.20.20.210">
    <property type="match status" value="1"/>
</dbReference>
<dbReference type="AlphaFoldDB" id="A0A1J9R4Z4"/>
<sequence>MPIIVPTENVGSLPRPMQLQQTYADYDAGRCTKMDLLEAQDRAVQDTIERLERCGQDFVTDGEQRCSSFATYPVTDTLNGTGLSPNLTVDDQCFTITFQDGHTRTLPRLLSGPFRYQTYAYDNFRASLRYATRKPMKVAVIAPSMMYLLYVGEVPGYSKEQFMQDIVDECVKDVRGCFEAGAVRVSIDFTEGRLACQEGSPPNLIDVFIKLLDDVLSHFTPEERVDIGLHTCPGGDCDTRHSDIQSYYPLLPKLLKVRVGYFLMQMRSEPEKETLYKLIGANLAPKLDGVKQIVFIGCVDPLTPHVEKPEAVADMLLEASFHIPRDQLGATDDCGFSPFNNDLKPKSWSPNFGRDIAFRKIKARVEGAKLASEEFERLDRQSIILKARAKSKSPPPR</sequence>
<evidence type="ECO:0000313" key="2">
    <source>
        <dbReference type="Proteomes" id="UP000183809"/>
    </source>
</evidence>
<dbReference type="PANTHER" id="PTHR43844">
    <property type="entry name" value="METHIONINE SYNTHASE"/>
    <property type="match status" value="1"/>
</dbReference>
<dbReference type="OrthoDB" id="1053771at2759"/>
<dbReference type="PANTHER" id="PTHR43844:SF2">
    <property type="entry name" value="SYNTHASE, VITAMIN-B12 INDEPENDENT, PUTATIVE (AFU_ORTHOLOGUE AFUA_3G12060)-RELATED"/>
    <property type="match status" value="1"/>
</dbReference>
<keyword evidence="2" id="KW-1185">Reference proteome</keyword>
<reference evidence="1 2" key="1">
    <citation type="submission" date="2016-10" db="EMBL/GenBank/DDBJ databases">
        <title>Proteomics and genomics reveal pathogen-plant mechanisms compatible with a hemibiotrophic lifestyle of Diplodia corticola.</title>
        <authorList>
            <person name="Fernandes I."/>
            <person name="De Jonge R."/>
            <person name="Van De Peer Y."/>
            <person name="Devreese B."/>
            <person name="Alves A."/>
            <person name="Esteves A.C."/>
        </authorList>
    </citation>
    <scope>NUCLEOTIDE SEQUENCE [LARGE SCALE GENOMIC DNA]</scope>
    <source>
        <strain evidence="1 2">CBS 112549</strain>
    </source>
</reference>
<dbReference type="GO" id="GO:0032259">
    <property type="term" value="P:methylation"/>
    <property type="evidence" value="ECO:0007669"/>
    <property type="project" value="UniProtKB-KW"/>
</dbReference>
<evidence type="ECO:0000313" key="1">
    <source>
        <dbReference type="EMBL" id="OJD35664.1"/>
    </source>
</evidence>
<dbReference type="Proteomes" id="UP000183809">
    <property type="component" value="Unassembled WGS sequence"/>
</dbReference>
<dbReference type="RefSeq" id="XP_020131924.1">
    <property type="nucleotide sequence ID" value="XM_020271412.1"/>
</dbReference>